<name>A0ABS7EBJ1_9GAMM</name>
<reference evidence="9" key="1">
    <citation type="submission" date="2021-07" db="EMBL/GenBank/DDBJ databases">
        <title>Neiella marina sp. nov., isolated from the intestinal content of sea cucumber Apostichopus japonicus.</title>
        <authorList>
            <person name="Bai X."/>
        </authorList>
    </citation>
    <scope>NUCLEOTIDE SEQUENCE</scope>
    <source>
        <strain evidence="9">126</strain>
    </source>
</reference>
<dbReference type="PANTHER" id="PTHR24222:SF30">
    <property type="entry name" value="GLUTATHIONE_L-CYSTEINE TRANSPORT SYSTEM ATP-BINDING_PERMEASE PROTEIN CYDC"/>
    <property type="match status" value="1"/>
</dbReference>
<evidence type="ECO:0000256" key="2">
    <source>
        <dbReference type="ARBA" id="ARBA00022692"/>
    </source>
</evidence>
<dbReference type="InterPro" id="IPR039421">
    <property type="entry name" value="Type_1_exporter"/>
</dbReference>
<feature type="transmembrane region" description="Helical" evidence="7">
    <location>
        <begin position="255"/>
        <end position="282"/>
    </location>
</feature>
<dbReference type="EMBL" id="JAHZSS010000001">
    <property type="protein sequence ID" value="MBW8189661.1"/>
    <property type="molecule type" value="Genomic_DNA"/>
</dbReference>
<dbReference type="Proteomes" id="UP001166251">
    <property type="component" value="Unassembled WGS sequence"/>
</dbReference>
<dbReference type="InterPro" id="IPR027417">
    <property type="entry name" value="P-loop_NTPase"/>
</dbReference>
<organism evidence="9 10">
    <name type="scientific">Neiella holothuriorum</name>
    <dbReference type="NCBI Taxonomy" id="2870530"/>
    <lineage>
        <taxon>Bacteria</taxon>
        <taxon>Pseudomonadati</taxon>
        <taxon>Pseudomonadota</taxon>
        <taxon>Gammaproteobacteria</taxon>
        <taxon>Alteromonadales</taxon>
        <taxon>Echinimonadaceae</taxon>
        <taxon>Neiella</taxon>
    </lineage>
</organism>
<dbReference type="PROSITE" id="PS00211">
    <property type="entry name" value="ABC_TRANSPORTER_1"/>
    <property type="match status" value="1"/>
</dbReference>
<dbReference type="PROSITE" id="PS50893">
    <property type="entry name" value="ABC_TRANSPORTER_2"/>
    <property type="match status" value="1"/>
</dbReference>
<evidence type="ECO:0000313" key="10">
    <source>
        <dbReference type="Proteomes" id="UP001166251"/>
    </source>
</evidence>
<keyword evidence="10" id="KW-1185">Reference proteome</keyword>
<dbReference type="PROSITE" id="PS51257">
    <property type="entry name" value="PROKAR_LIPOPROTEIN"/>
    <property type="match status" value="1"/>
</dbReference>
<feature type="transmembrane region" description="Helical" evidence="7">
    <location>
        <begin position="119"/>
        <end position="143"/>
    </location>
</feature>
<sequence length="519" mass="56650">MSRTLRAASWSLNLVNALAAISLLLVSGWFIAACALAGLPQAIAGFNYLLPAAAIRMLAITRIAAGYGEKAVGHAVLLDDLQQLRMRLFRAVLKRPDTASVRAEQLQQLSHDINQVGNLALAGWHPLMAGLLVSLVVAVLLWWLLPSGVVGWLVVLAAAGFMLHRHRAWLDPWMKQTQSVQRQWRHLLENELSLAPVWSQQAIGGLHQSIQDGRQWQLLQRQFRLRQGFYEAAFVLLSGSVLLLFLWSLGSTANALTMLFVVALLAAPEWFGLAFAALMPLVAGRQSKRRLATTAHVAETDQQPEQMIEPANSPVNSLMLREFQWRYSDVAGAPVSINLTGQQLVWLKGSSGAGKSSLLLAMAGLIEQGGALALNGTSVTKQSWQQRARRLHYVEQFPYVLSDTLRQNLLLAAPNASDQQLMAVLSEVGLGSLAEALDDWVGECGRQLSGGEIKRLGVARAMLLGAPVWLLDEPFEGLDQAAREALLAALNHHKSNHLIVVASHQWPASALADVEISLD</sequence>
<dbReference type="Pfam" id="PF00005">
    <property type="entry name" value="ABC_tran"/>
    <property type="match status" value="1"/>
</dbReference>
<feature type="transmembrane region" description="Helical" evidence="7">
    <location>
        <begin position="149"/>
        <end position="166"/>
    </location>
</feature>
<keyword evidence="6 7" id="KW-0472">Membrane</keyword>
<evidence type="ECO:0000256" key="3">
    <source>
        <dbReference type="ARBA" id="ARBA00022741"/>
    </source>
</evidence>
<gene>
    <name evidence="9" type="ORF">K0504_01320</name>
</gene>
<dbReference type="SMART" id="SM00382">
    <property type="entry name" value="AAA"/>
    <property type="match status" value="1"/>
</dbReference>
<dbReference type="InterPro" id="IPR017871">
    <property type="entry name" value="ABC_transporter-like_CS"/>
</dbReference>
<evidence type="ECO:0000256" key="5">
    <source>
        <dbReference type="ARBA" id="ARBA00022989"/>
    </source>
</evidence>
<keyword evidence="3" id="KW-0547">Nucleotide-binding</keyword>
<evidence type="ECO:0000256" key="6">
    <source>
        <dbReference type="ARBA" id="ARBA00023136"/>
    </source>
</evidence>
<feature type="transmembrane region" description="Helical" evidence="7">
    <location>
        <begin position="45"/>
        <end position="65"/>
    </location>
</feature>
<dbReference type="PANTHER" id="PTHR24222">
    <property type="entry name" value="ABC TRANSPORTER B FAMILY"/>
    <property type="match status" value="1"/>
</dbReference>
<comment type="subcellular location">
    <subcellularLocation>
        <location evidence="1">Cell membrane</location>
        <topology evidence="1">Multi-pass membrane protein</topology>
    </subcellularLocation>
</comment>
<accession>A0ABS7EBJ1</accession>
<evidence type="ECO:0000313" key="9">
    <source>
        <dbReference type="EMBL" id="MBW8189661.1"/>
    </source>
</evidence>
<dbReference type="SUPFAM" id="SSF52540">
    <property type="entry name" value="P-loop containing nucleoside triphosphate hydrolases"/>
    <property type="match status" value="1"/>
</dbReference>
<feature type="transmembrane region" description="Helical" evidence="7">
    <location>
        <begin position="229"/>
        <end position="249"/>
    </location>
</feature>
<evidence type="ECO:0000256" key="7">
    <source>
        <dbReference type="SAM" id="Phobius"/>
    </source>
</evidence>
<feature type="domain" description="ABC transporter" evidence="8">
    <location>
        <begin position="315"/>
        <end position="516"/>
    </location>
</feature>
<evidence type="ECO:0000259" key="8">
    <source>
        <dbReference type="PROSITE" id="PS50893"/>
    </source>
</evidence>
<dbReference type="RefSeq" id="WP_220102334.1">
    <property type="nucleotide sequence ID" value="NZ_JAHZSS010000001.1"/>
</dbReference>
<protein>
    <submittedName>
        <fullName evidence="9">ATP-binding cassette domain-containing protein</fullName>
    </submittedName>
</protein>
<proteinExistence type="predicted"/>
<dbReference type="InterPro" id="IPR036640">
    <property type="entry name" value="ABC1_TM_sf"/>
</dbReference>
<evidence type="ECO:0000256" key="1">
    <source>
        <dbReference type="ARBA" id="ARBA00004651"/>
    </source>
</evidence>
<keyword evidence="5 7" id="KW-1133">Transmembrane helix</keyword>
<dbReference type="InterPro" id="IPR003593">
    <property type="entry name" value="AAA+_ATPase"/>
</dbReference>
<evidence type="ECO:0000256" key="4">
    <source>
        <dbReference type="ARBA" id="ARBA00022840"/>
    </source>
</evidence>
<dbReference type="Gene3D" id="3.40.50.300">
    <property type="entry name" value="P-loop containing nucleotide triphosphate hydrolases"/>
    <property type="match status" value="1"/>
</dbReference>
<dbReference type="InterPro" id="IPR003439">
    <property type="entry name" value="ABC_transporter-like_ATP-bd"/>
</dbReference>
<dbReference type="SUPFAM" id="SSF90123">
    <property type="entry name" value="ABC transporter transmembrane region"/>
    <property type="match status" value="1"/>
</dbReference>
<keyword evidence="4 9" id="KW-0067">ATP-binding</keyword>
<comment type="caution">
    <text evidence="9">The sequence shown here is derived from an EMBL/GenBank/DDBJ whole genome shotgun (WGS) entry which is preliminary data.</text>
</comment>
<keyword evidence="2 7" id="KW-0812">Transmembrane</keyword>
<dbReference type="GO" id="GO:0005524">
    <property type="term" value="F:ATP binding"/>
    <property type="evidence" value="ECO:0007669"/>
    <property type="project" value="UniProtKB-KW"/>
</dbReference>
<feature type="transmembrane region" description="Helical" evidence="7">
    <location>
        <begin position="12"/>
        <end position="39"/>
    </location>
</feature>